<dbReference type="Proteomes" id="UP000597459">
    <property type="component" value="Unassembled WGS sequence"/>
</dbReference>
<dbReference type="PANTHER" id="PTHR12835:SF5">
    <property type="entry name" value="BIOTIN--PROTEIN LIGASE"/>
    <property type="match status" value="1"/>
</dbReference>
<sequence length="268" mass="28405">MAEGRVTDGAFGPVPLGWRFEVYDELPSTSDLCVERADGGEGGCLAVLARRQTKARGSRGRSWSDPGESLALSVLLRPEEAERARPDIWPFLAALAFHDALGGERSSSRLRIKWPNDILYDGRKLGGILIETGGGASPWVVIGFGGNLTSSPAVPGRRLACLGEFRVDCAPEPLALRLLEALDVWRTVLAQKGVAALHAAWLARGLPLGSPLVVRGMGTYAEGLFMGIGEGGELLLDCNGKVERVITGDVLFGNHVTNEVGSGRAAGH</sequence>
<protein>
    <submittedName>
        <fullName evidence="3">Biotin--[acetyl-CoA-carboxylase] ligase</fullName>
        <ecNumber evidence="3">6.3.4.15</ecNumber>
    </submittedName>
</protein>
<reference evidence="3" key="1">
    <citation type="submission" date="2019-11" db="EMBL/GenBank/DDBJ databases">
        <title>Description of new Acetobacter species.</title>
        <authorList>
            <person name="Cleenwerck I."/>
            <person name="Sombolestani A.S."/>
        </authorList>
    </citation>
    <scope>NUCLEOTIDE SEQUENCE</scope>
    <source>
        <strain evidence="3">LMG 1626</strain>
    </source>
</reference>
<dbReference type="Gene3D" id="2.30.30.100">
    <property type="match status" value="1"/>
</dbReference>
<evidence type="ECO:0000259" key="2">
    <source>
        <dbReference type="PROSITE" id="PS51733"/>
    </source>
</evidence>
<evidence type="ECO:0000256" key="1">
    <source>
        <dbReference type="ARBA" id="ARBA00022598"/>
    </source>
</evidence>
<dbReference type="SUPFAM" id="SSF55681">
    <property type="entry name" value="Class II aaRS and biotin synthetases"/>
    <property type="match status" value="1"/>
</dbReference>
<dbReference type="GO" id="GO:0004077">
    <property type="term" value="F:biotin--[biotin carboxyl-carrier protein] ligase activity"/>
    <property type="evidence" value="ECO:0007669"/>
    <property type="project" value="UniProtKB-EC"/>
</dbReference>
<proteinExistence type="predicted"/>
<dbReference type="Gene3D" id="3.30.930.10">
    <property type="entry name" value="Bira Bifunctional Protein, Domain 2"/>
    <property type="match status" value="1"/>
</dbReference>
<dbReference type="EMBL" id="WOTH01000012">
    <property type="protein sequence ID" value="NHO53870.1"/>
    <property type="molecule type" value="Genomic_DNA"/>
</dbReference>
<dbReference type="InterPro" id="IPR045864">
    <property type="entry name" value="aa-tRNA-synth_II/BPL/LPL"/>
</dbReference>
<gene>
    <name evidence="3" type="ORF">GOB87_07840</name>
</gene>
<dbReference type="PANTHER" id="PTHR12835">
    <property type="entry name" value="BIOTIN PROTEIN LIGASE"/>
    <property type="match status" value="1"/>
</dbReference>
<dbReference type="PROSITE" id="PS51733">
    <property type="entry name" value="BPL_LPL_CATALYTIC"/>
    <property type="match status" value="1"/>
</dbReference>
<comment type="caution">
    <text evidence="3">The sequence shown here is derived from an EMBL/GenBank/DDBJ whole genome shotgun (WGS) entry which is preliminary data.</text>
</comment>
<dbReference type="InterPro" id="IPR004408">
    <property type="entry name" value="Biotin_CoA_COase_ligase"/>
</dbReference>
<dbReference type="InterPro" id="IPR004143">
    <property type="entry name" value="BPL_LPL_catalytic"/>
</dbReference>
<dbReference type="Pfam" id="PF03099">
    <property type="entry name" value="BPL_LplA_LipB"/>
    <property type="match status" value="1"/>
</dbReference>
<keyword evidence="4" id="KW-1185">Reference proteome</keyword>
<accession>A0A967B4Z4</accession>
<dbReference type="NCBIfam" id="TIGR00121">
    <property type="entry name" value="birA_ligase"/>
    <property type="match status" value="1"/>
</dbReference>
<evidence type="ECO:0000313" key="4">
    <source>
        <dbReference type="Proteomes" id="UP000597459"/>
    </source>
</evidence>
<dbReference type="GO" id="GO:0005737">
    <property type="term" value="C:cytoplasm"/>
    <property type="evidence" value="ECO:0007669"/>
    <property type="project" value="TreeGrafter"/>
</dbReference>
<dbReference type="EC" id="6.3.4.15" evidence="3"/>
<keyword evidence="1 3" id="KW-0436">Ligase</keyword>
<name>A0A967B4Z4_9PROT</name>
<dbReference type="AlphaFoldDB" id="A0A967B4Z4"/>
<organism evidence="3 4">
    <name type="scientific">Acetobacter estunensis</name>
    <dbReference type="NCBI Taxonomy" id="104097"/>
    <lineage>
        <taxon>Bacteria</taxon>
        <taxon>Pseudomonadati</taxon>
        <taxon>Pseudomonadota</taxon>
        <taxon>Alphaproteobacteria</taxon>
        <taxon>Acetobacterales</taxon>
        <taxon>Acetobacteraceae</taxon>
        <taxon>Acetobacter</taxon>
    </lineage>
</organism>
<evidence type="ECO:0000313" key="3">
    <source>
        <dbReference type="EMBL" id="NHO53870.1"/>
    </source>
</evidence>
<dbReference type="CDD" id="cd16442">
    <property type="entry name" value="BPL"/>
    <property type="match status" value="1"/>
</dbReference>
<feature type="domain" description="BPL/LPL catalytic" evidence="2">
    <location>
        <begin position="12"/>
        <end position="190"/>
    </location>
</feature>